<proteinExistence type="predicted"/>
<dbReference type="RefSeq" id="WP_038186737.1">
    <property type="nucleotide sequence ID" value="NZ_CP063302.1"/>
</dbReference>
<dbReference type="OrthoDB" id="2453964at2"/>
<keyword evidence="2" id="KW-1185">Reference proteome</keyword>
<comment type="caution">
    <text evidence="1">The sequence shown here is derived from an EMBL/GenBank/DDBJ whole genome shotgun (WGS) entry which is preliminary data.</text>
</comment>
<organism evidence="1 2">
    <name type="scientific">Viridibacillus arvi</name>
    <dbReference type="NCBI Taxonomy" id="263475"/>
    <lineage>
        <taxon>Bacteria</taxon>
        <taxon>Bacillati</taxon>
        <taxon>Bacillota</taxon>
        <taxon>Bacilli</taxon>
        <taxon>Bacillales</taxon>
        <taxon>Caryophanaceae</taxon>
        <taxon>Viridibacillus</taxon>
    </lineage>
</organism>
<evidence type="ECO:0000313" key="1">
    <source>
        <dbReference type="EMBL" id="KOO52124.1"/>
    </source>
</evidence>
<dbReference type="STRING" id="263475.AMD00_06870"/>
<gene>
    <name evidence="1" type="ORF">AMD00_06870</name>
</gene>
<reference evidence="2" key="1">
    <citation type="submission" date="2015-08" db="EMBL/GenBank/DDBJ databases">
        <title>Fjat-10028 dsm 16317.</title>
        <authorList>
            <person name="Liu B."/>
            <person name="Wang J."/>
            <person name="Zhu Y."/>
            <person name="Liu G."/>
            <person name="Chen Q."/>
            <person name="Chen Z."/>
            <person name="Lan J."/>
            <person name="Che J."/>
            <person name="Ge C."/>
            <person name="Shi H."/>
            <person name="Pan Z."/>
            <person name="Liu X."/>
        </authorList>
    </citation>
    <scope>NUCLEOTIDE SEQUENCE [LARGE SCALE GENOMIC DNA]</scope>
    <source>
        <strain evidence="2">DSM 16317</strain>
    </source>
</reference>
<accession>A0A0M0LM50</accession>
<name>A0A0M0LM50_9BACL</name>
<sequence>MAYFKSINDTTNDQNDLLKSLKEDYQEYTVDELISELYIKQQKEQSTLIYFTPDAHTKALMEYEKKIIYDLLHKHGLTNLQILQEINKQKTVID</sequence>
<dbReference type="EMBL" id="LILB01000001">
    <property type="protein sequence ID" value="KOO52124.1"/>
    <property type="molecule type" value="Genomic_DNA"/>
</dbReference>
<dbReference type="Proteomes" id="UP000036867">
    <property type="component" value="Unassembled WGS sequence"/>
</dbReference>
<protein>
    <submittedName>
        <fullName evidence="1">Uncharacterized protein</fullName>
    </submittedName>
</protein>
<evidence type="ECO:0000313" key="2">
    <source>
        <dbReference type="Proteomes" id="UP000036867"/>
    </source>
</evidence>
<dbReference type="AlphaFoldDB" id="A0A0M0LM50"/>
<dbReference type="GeneID" id="301135825"/>